<gene>
    <name evidence="2" type="ORF">CVV64_02915</name>
</gene>
<feature type="transmembrane region" description="Helical" evidence="1">
    <location>
        <begin position="87"/>
        <end position="111"/>
    </location>
</feature>
<dbReference type="AlphaFoldDB" id="A0A2N1PTG3"/>
<reference evidence="2 3" key="1">
    <citation type="journal article" date="2017" name="ISME J.">
        <title>Potential for microbial H2 and metal transformations associated with novel bacteria and archaea in deep terrestrial subsurface sediments.</title>
        <authorList>
            <person name="Hernsdorf A.W."/>
            <person name="Amano Y."/>
            <person name="Miyakawa K."/>
            <person name="Ise K."/>
            <person name="Suzuki Y."/>
            <person name="Anantharaman K."/>
            <person name="Probst A."/>
            <person name="Burstein D."/>
            <person name="Thomas B.C."/>
            <person name="Banfield J.F."/>
        </authorList>
    </citation>
    <scope>NUCLEOTIDE SEQUENCE [LARGE SCALE GENOMIC DNA]</scope>
    <source>
        <strain evidence="2">HGW-Wallbacteria-1</strain>
    </source>
</reference>
<evidence type="ECO:0000256" key="1">
    <source>
        <dbReference type="SAM" id="Phobius"/>
    </source>
</evidence>
<protein>
    <submittedName>
        <fullName evidence="2">Uncharacterized protein</fullName>
    </submittedName>
</protein>
<keyword evidence="1" id="KW-1133">Transmembrane helix</keyword>
<keyword evidence="1" id="KW-0812">Transmembrane</keyword>
<dbReference type="Proteomes" id="UP000233256">
    <property type="component" value="Unassembled WGS sequence"/>
</dbReference>
<organism evidence="2 3">
    <name type="scientific">Candidatus Wallbacteria bacterium HGW-Wallbacteria-1</name>
    <dbReference type="NCBI Taxonomy" id="2013854"/>
    <lineage>
        <taxon>Bacteria</taxon>
        <taxon>Candidatus Walliibacteriota</taxon>
    </lineage>
</organism>
<feature type="transmembrane region" description="Helical" evidence="1">
    <location>
        <begin position="50"/>
        <end position="67"/>
    </location>
</feature>
<sequence length="135" mass="14566">MKNLRQLHFCKDEGALGTFDTASCDSCPYREPGRNKCRTSSSESGKSGKGFNLLVPIVFLALAMAAGKPEITMESMGIAWKSLLEILSIDIVQAGFISKILSGAMAMAAFMSAVRCFSISMTSEEAYQGYLRCGN</sequence>
<comment type="caution">
    <text evidence="2">The sequence shown here is derived from an EMBL/GenBank/DDBJ whole genome shotgun (WGS) entry which is preliminary data.</text>
</comment>
<proteinExistence type="predicted"/>
<accession>A0A2N1PTG3</accession>
<evidence type="ECO:0000313" key="3">
    <source>
        <dbReference type="Proteomes" id="UP000233256"/>
    </source>
</evidence>
<keyword evidence="1" id="KW-0472">Membrane</keyword>
<evidence type="ECO:0000313" key="2">
    <source>
        <dbReference type="EMBL" id="PKK91634.1"/>
    </source>
</evidence>
<dbReference type="EMBL" id="PGXC01000002">
    <property type="protein sequence ID" value="PKK91634.1"/>
    <property type="molecule type" value="Genomic_DNA"/>
</dbReference>
<name>A0A2N1PTG3_9BACT</name>